<reference evidence="1" key="1">
    <citation type="submission" date="2018-04" db="EMBL/GenBank/DDBJ databases">
        <title>Transcriptome assembly of Sipha flava.</title>
        <authorList>
            <person name="Scully E.D."/>
            <person name="Geib S.M."/>
            <person name="Palmer N.A."/>
            <person name="Koch K."/>
            <person name="Bradshaw J."/>
            <person name="Heng-Moss T."/>
            <person name="Sarath G."/>
        </authorList>
    </citation>
    <scope>NUCLEOTIDE SEQUENCE</scope>
</reference>
<proteinExistence type="predicted"/>
<dbReference type="AlphaFoldDB" id="A0A2S2R4T8"/>
<evidence type="ECO:0000313" key="1">
    <source>
        <dbReference type="EMBL" id="MBY85039.1"/>
    </source>
</evidence>
<gene>
    <name evidence="1" type="ORF">g.183564</name>
</gene>
<sequence>MTHVKKVKNELTVPLKRRDNLISSDYTDVPVFMPSYQKNCEKTNMFYLMSMEYQQIWTKEKDEYLKSRAFNAKKVKKVKKIRVPTVQQETVREKITEKPPLKNTTKYDHIQSKYKIRNQPVCENKK</sequence>
<name>A0A2S2R4T8_9HEMI</name>
<protein>
    <submittedName>
        <fullName evidence="1">Uncharacterized protein</fullName>
    </submittedName>
</protein>
<organism evidence="1">
    <name type="scientific">Sipha flava</name>
    <name type="common">yellow sugarcane aphid</name>
    <dbReference type="NCBI Taxonomy" id="143950"/>
    <lineage>
        <taxon>Eukaryota</taxon>
        <taxon>Metazoa</taxon>
        <taxon>Ecdysozoa</taxon>
        <taxon>Arthropoda</taxon>
        <taxon>Hexapoda</taxon>
        <taxon>Insecta</taxon>
        <taxon>Pterygota</taxon>
        <taxon>Neoptera</taxon>
        <taxon>Paraneoptera</taxon>
        <taxon>Hemiptera</taxon>
        <taxon>Sternorrhyncha</taxon>
        <taxon>Aphidomorpha</taxon>
        <taxon>Aphidoidea</taxon>
        <taxon>Aphididae</taxon>
        <taxon>Sipha</taxon>
    </lineage>
</organism>
<accession>A0A2S2R4T8</accession>
<dbReference type="EMBL" id="GGMS01015836">
    <property type="protein sequence ID" value="MBY85039.1"/>
    <property type="molecule type" value="Transcribed_RNA"/>
</dbReference>